<dbReference type="InterPro" id="IPR036055">
    <property type="entry name" value="LDL_receptor-like_sf"/>
</dbReference>
<evidence type="ECO:0000256" key="3">
    <source>
        <dbReference type="ARBA" id="ARBA00022723"/>
    </source>
</evidence>
<dbReference type="PANTHER" id="PTHR19277:SF161">
    <property type="entry name" value="LAMININ G DOMAIN-CONTAINING PROTEIN"/>
    <property type="match status" value="1"/>
</dbReference>
<keyword evidence="5 10" id="KW-0472">Membrane</keyword>
<dbReference type="Gene3D" id="2.60.120.200">
    <property type="match status" value="1"/>
</dbReference>
<dbReference type="SUPFAM" id="SSF63712">
    <property type="entry name" value="Nicotinic receptor ligand binding domain-like"/>
    <property type="match status" value="1"/>
</dbReference>
<keyword evidence="10" id="KW-1133">Transmembrane helix</keyword>
<dbReference type="SMART" id="SM00192">
    <property type="entry name" value="LDLa"/>
    <property type="match status" value="1"/>
</dbReference>
<dbReference type="InterPro" id="IPR006202">
    <property type="entry name" value="Neur_chan_lig-bd"/>
</dbReference>
<dbReference type="Gene3D" id="2.70.170.10">
    <property type="entry name" value="Neurotransmitter-gated ion-channel ligand-binding domain"/>
    <property type="match status" value="1"/>
</dbReference>
<evidence type="ECO:0000256" key="4">
    <source>
        <dbReference type="ARBA" id="ARBA00022837"/>
    </source>
</evidence>
<dbReference type="PROSITE" id="PS51828">
    <property type="entry name" value="PTX_2"/>
    <property type="match status" value="1"/>
</dbReference>
<dbReference type="InterPro" id="IPR001304">
    <property type="entry name" value="C-type_lectin-like"/>
</dbReference>
<dbReference type="InterPro" id="IPR036734">
    <property type="entry name" value="Neur_chan_lig-bd_sf"/>
</dbReference>
<dbReference type="InterPro" id="IPR051360">
    <property type="entry name" value="Neuronal_Pentraxin_Related"/>
</dbReference>
<feature type="disulfide bond" evidence="8">
    <location>
        <begin position="476"/>
        <end position="494"/>
    </location>
</feature>
<dbReference type="InterPro" id="IPR016187">
    <property type="entry name" value="CTDL_fold"/>
</dbReference>
<dbReference type="Pfam" id="PF00059">
    <property type="entry name" value="Lectin_C"/>
    <property type="match status" value="1"/>
</dbReference>
<comment type="subcellular location">
    <subcellularLocation>
        <location evidence="2">Membrane</location>
        <topology evidence="2">Multi-pass membrane protein</topology>
    </subcellularLocation>
</comment>
<keyword evidence="14" id="KW-1185">Reference proteome</keyword>
<evidence type="ECO:0000313" key="14">
    <source>
        <dbReference type="Proteomes" id="UP000283509"/>
    </source>
</evidence>
<keyword evidence="10" id="KW-0812">Transmembrane</keyword>
<feature type="transmembrane region" description="Helical" evidence="10">
    <location>
        <begin position="893"/>
        <end position="914"/>
    </location>
</feature>
<evidence type="ECO:0000256" key="9">
    <source>
        <dbReference type="PROSITE-ProRule" id="PRU01172"/>
    </source>
</evidence>
<comment type="caution">
    <text evidence="13">The sequence shown here is derived from an EMBL/GenBank/DDBJ whole genome shotgun (WGS) entry which is preliminary data.</text>
</comment>
<dbReference type="InterPro" id="IPR001759">
    <property type="entry name" value="PTX_dom"/>
</dbReference>
<dbReference type="SMART" id="SM00034">
    <property type="entry name" value="CLECT"/>
    <property type="match status" value="1"/>
</dbReference>
<dbReference type="PROSITE" id="PS50041">
    <property type="entry name" value="C_TYPE_LECTIN_2"/>
    <property type="match status" value="1"/>
</dbReference>
<keyword evidence="3" id="KW-0479">Metal-binding</keyword>
<evidence type="ECO:0000256" key="7">
    <source>
        <dbReference type="ARBA" id="ARBA00023180"/>
    </source>
</evidence>
<dbReference type="SMART" id="SM00159">
    <property type="entry name" value="PTX"/>
    <property type="match status" value="1"/>
</dbReference>
<evidence type="ECO:0000256" key="6">
    <source>
        <dbReference type="ARBA" id="ARBA00023157"/>
    </source>
</evidence>
<dbReference type="GO" id="GO:0005230">
    <property type="term" value="F:extracellular ligand-gated monoatomic ion channel activity"/>
    <property type="evidence" value="ECO:0007669"/>
    <property type="project" value="InterPro"/>
</dbReference>
<accession>A0A423TQQ5</accession>
<dbReference type="Gene3D" id="1.20.58.390">
    <property type="entry name" value="Neurotransmitter-gated ion-channel transmembrane domain"/>
    <property type="match status" value="1"/>
</dbReference>
<feature type="disulfide bond" evidence="8">
    <location>
        <begin position="469"/>
        <end position="481"/>
    </location>
</feature>
<feature type="transmembrane region" description="Helical" evidence="10">
    <location>
        <begin position="791"/>
        <end position="812"/>
    </location>
</feature>
<protein>
    <submittedName>
        <fullName evidence="13">Putative glycine receptor subunit alpha-4 isoform X3</fullName>
    </submittedName>
</protein>
<dbReference type="SUPFAM" id="SSF57424">
    <property type="entry name" value="LDL receptor-like module"/>
    <property type="match status" value="1"/>
</dbReference>
<name>A0A423TQQ5_PENVA</name>
<dbReference type="PRINTS" id="PR00895">
    <property type="entry name" value="PENTAXIN"/>
</dbReference>
<dbReference type="OrthoDB" id="6339877at2759"/>
<dbReference type="Proteomes" id="UP000283509">
    <property type="component" value="Unassembled WGS sequence"/>
</dbReference>
<feature type="domain" description="Pentraxin (PTX)" evidence="12">
    <location>
        <begin position="28"/>
        <end position="235"/>
    </location>
</feature>
<feature type="domain" description="C-type lectin" evidence="11">
    <location>
        <begin position="237"/>
        <end position="363"/>
    </location>
</feature>
<reference evidence="13 14" key="1">
    <citation type="submission" date="2018-04" db="EMBL/GenBank/DDBJ databases">
        <authorList>
            <person name="Zhang X."/>
            <person name="Yuan J."/>
            <person name="Li F."/>
            <person name="Xiang J."/>
        </authorList>
    </citation>
    <scope>NUCLEOTIDE SEQUENCE [LARGE SCALE GENOMIC DNA]</scope>
    <source>
        <tissue evidence="13">Muscle</tissue>
    </source>
</reference>
<evidence type="ECO:0000259" key="11">
    <source>
        <dbReference type="PROSITE" id="PS50041"/>
    </source>
</evidence>
<evidence type="ECO:0000256" key="8">
    <source>
        <dbReference type="PROSITE-ProRule" id="PRU00124"/>
    </source>
</evidence>
<dbReference type="Pfam" id="PF02931">
    <property type="entry name" value="Neur_chan_LBD"/>
    <property type="match status" value="1"/>
</dbReference>
<dbReference type="EMBL" id="QCYY01001330">
    <property type="protein sequence ID" value="ROT78797.1"/>
    <property type="molecule type" value="Genomic_DNA"/>
</dbReference>
<evidence type="ECO:0000256" key="1">
    <source>
        <dbReference type="ARBA" id="ARBA00001913"/>
    </source>
</evidence>
<dbReference type="PROSITE" id="PS00236">
    <property type="entry name" value="NEUROTR_ION_CHANNEL"/>
    <property type="match status" value="1"/>
</dbReference>
<dbReference type="InterPro" id="IPR023415">
    <property type="entry name" value="LDLR_class-A_CS"/>
</dbReference>
<keyword evidence="4" id="KW-0106">Calcium</keyword>
<keyword evidence="7" id="KW-0325">Glycoprotein</keyword>
<dbReference type="Pfam" id="PF02932">
    <property type="entry name" value="Neur_chan_memb"/>
    <property type="match status" value="1"/>
</dbReference>
<dbReference type="PANTHER" id="PTHR19277">
    <property type="entry name" value="PENTRAXIN"/>
    <property type="match status" value="1"/>
</dbReference>
<dbReference type="InterPro" id="IPR016186">
    <property type="entry name" value="C-type_lectin-like/link_sf"/>
</dbReference>
<dbReference type="CDD" id="cd00037">
    <property type="entry name" value="CLECT"/>
    <property type="match status" value="1"/>
</dbReference>
<dbReference type="SUPFAM" id="SSF49899">
    <property type="entry name" value="Concanavalin A-like lectins/glucanases"/>
    <property type="match status" value="1"/>
</dbReference>
<feature type="disulfide bond" evidence="8">
    <location>
        <begin position="488"/>
        <end position="503"/>
    </location>
</feature>
<dbReference type="AlphaFoldDB" id="A0A423TQQ5"/>
<dbReference type="Pfam" id="PF00354">
    <property type="entry name" value="Pentaxin"/>
    <property type="match status" value="1"/>
</dbReference>
<dbReference type="PROSITE" id="PS50068">
    <property type="entry name" value="LDLRA_2"/>
    <property type="match status" value="1"/>
</dbReference>
<dbReference type="GO" id="GO:0046872">
    <property type="term" value="F:metal ion binding"/>
    <property type="evidence" value="ECO:0007669"/>
    <property type="project" value="UniProtKB-KW"/>
</dbReference>
<keyword evidence="13" id="KW-0675">Receptor</keyword>
<evidence type="ECO:0000256" key="10">
    <source>
        <dbReference type="SAM" id="Phobius"/>
    </source>
</evidence>
<dbReference type="Pfam" id="PF00057">
    <property type="entry name" value="Ldl_recept_a"/>
    <property type="match status" value="1"/>
</dbReference>
<comment type="caution">
    <text evidence="9">Lacks conserved residue(s) required for the propagation of feature annotation.</text>
</comment>
<dbReference type="Gene3D" id="3.10.100.10">
    <property type="entry name" value="Mannose-Binding Protein A, subunit A"/>
    <property type="match status" value="1"/>
</dbReference>
<dbReference type="PROSITE" id="PS01209">
    <property type="entry name" value="LDLRA_1"/>
    <property type="match status" value="1"/>
</dbReference>
<dbReference type="SUPFAM" id="SSF56436">
    <property type="entry name" value="C-type lectin-like"/>
    <property type="match status" value="1"/>
</dbReference>
<dbReference type="CDD" id="cd00112">
    <property type="entry name" value="LDLa"/>
    <property type="match status" value="1"/>
</dbReference>
<dbReference type="InterPro" id="IPR018000">
    <property type="entry name" value="Neurotransmitter_ion_chnl_CS"/>
</dbReference>
<dbReference type="InterPro" id="IPR013320">
    <property type="entry name" value="ConA-like_dom_sf"/>
</dbReference>
<dbReference type="InterPro" id="IPR038050">
    <property type="entry name" value="Neuro_actylchol_rec"/>
</dbReference>
<evidence type="ECO:0000256" key="5">
    <source>
        <dbReference type="ARBA" id="ARBA00023136"/>
    </source>
</evidence>
<dbReference type="Gene3D" id="4.10.400.10">
    <property type="entry name" value="Low-density Lipoprotein Receptor"/>
    <property type="match status" value="1"/>
</dbReference>
<reference evidence="13 14" key="2">
    <citation type="submission" date="2019-01" db="EMBL/GenBank/DDBJ databases">
        <title>The decoding of complex shrimp genome reveals the adaptation for benthos swimmer, frequently molting mechanism and breeding impact on genome.</title>
        <authorList>
            <person name="Sun Y."/>
            <person name="Gao Y."/>
            <person name="Yu Y."/>
        </authorList>
    </citation>
    <scope>NUCLEOTIDE SEQUENCE [LARGE SCALE GENOMIC DNA]</scope>
    <source>
        <tissue evidence="13">Muscle</tissue>
    </source>
</reference>
<dbReference type="InterPro" id="IPR006029">
    <property type="entry name" value="Neurotrans-gated_channel_TM"/>
</dbReference>
<feature type="transmembrane region" description="Helical" evidence="10">
    <location>
        <begin position="753"/>
        <end position="771"/>
    </location>
</feature>
<dbReference type="InterPro" id="IPR002172">
    <property type="entry name" value="LDrepeatLR_classA_rpt"/>
</dbReference>
<dbReference type="InterPro" id="IPR036719">
    <property type="entry name" value="Neuro-gated_channel_TM_sf"/>
</dbReference>
<gene>
    <name evidence="13" type="ORF">C7M84_002483</name>
</gene>
<proteinExistence type="predicted"/>
<organism evidence="13 14">
    <name type="scientific">Penaeus vannamei</name>
    <name type="common">Whiteleg shrimp</name>
    <name type="synonym">Litopenaeus vannamei</name>
    <dbReference type="NCBI Taxonomy" id="6689"/>
    <lineage>
        <taxon>Eukaryota</taxon>
        <taxon>Metazoa</taxon>
        <taxon>Ecdysozoa</taxon>
        <taxon>Arthropoda</taxon>
        <taxon>Crustacea</taxon>
        <taxon>Multicrustacea</taxon>
        <taxon>Malacostraca</taxon>
        <taxon>Eumalacostraca</taxon>
        <taxon>Eucarida</taxon>
        <taxon>Decapoda</taxon>
        <taxon>Dendrobranchiata</taxon>
        <taxon>Penaeoidea</taxon>
        <taxon>Penaeidae</taxon>
        <taxon>Penaeus</taxon>
    </lineage>
</organism>
<keyword evidence="6 8" id="KW-1015">Disulfide bond</keyword>
<dbReference type="SUPFAM" id="SSF90112">
    <property type="entry name" value="Neurotransmitter-gated ion-channel transmembrane pore"/>
    <property type="match status" value="1"/>
</dbReference>
<comment type="cofactor">
    <cofactor evidence="1">
        <name>Ca(2+)</name>
        <dbReference type="ChEBI" id="CHEBI:29108"/>
    </cofactor>
</comment>
<evidence type="ECO:0000256" key="2">
    <source>
        <dbReference type="ARBA" id="ARBA00004141"/>
    </source>
</evidence>
<evidence type="ECO:0000313" key="13">
    <source>
        <dbReference type="EMBL" id="ROT78797.1"/>
    </source>
</evidence>
<dbReference type="GO" id="GO:0016020">
    <property type="term" value="C:membrane"/>
    <property type="evidence" value="ECO:0007669"/>
    <property type="project" value="UniProtKB-SubCell"/>
</dbReference>
<sequence>MLTIGITLGQESQSSQPDSTLPPIGPLEVRTILLQEDGVPTASSFARLNTSFPELFSFTVCYRIYLLRFREESTLMSYAVSENKDNELRMDHRLTGYKVSLHSRWAKTVLETPLNQWAHFCISFHHPTGEWKIYLDGEMTDKGAFPMTSESLVGSGAYIIGQEQDSFGGGFQRDQSFSGEITQLNFWSRVLDEGTIRKFASCAEEEAGDALAWDSQVWDVYGKVRWMVRQKDDICQQQKRSFTIFPDRFSLSEALHLCQVVGGIIAVPQTDEENAWLYNESKIHDAYCSGGQSSYLWLGANDEKVERQWVYWGTGEPIPWESKWRGDGPNGGTVENCLVLLSGTFPGRWSDIACLDTYSFCVPCEFETRTSIYLKGPAMCEGSPFNLQYMLGDSVGGRPALVGFLHTDIFWDQERGSWVMRSLKDSDAVATWTPIQEGMYPFGNQEWHLETEVCGIPSGGTVNLTLSVCGAGMFTCNDGRCISLKQRCDLRVDCADQSDESRCSIVDLPEGYHIAIPPPAAAGNQTLPIFFTVNIIAFPTIVTQDLTFVASMQLKLRWQDTRLNFLNLHDDRTLNLLSEEAVASVWTPRVFFRNARGNIFTNLERGSRVEGIRQGEARPGPPSRPEEVNIYPGYESSLEMSQLYSVTYSCDFELLMFPFDAQLCRLHFELVSASSSYMTLIPSGANYTGQNDLIEYTIGKVSIKMDEEGEFSSVSVYVRFQRRYVFYLLTLYIPSTLLIIIAYATFFFNPQDFNSRIVVALTSLLVLSSLYTQTSNSLPKTSYFKLVDIWLFFSIVMIFIVVLLQTLIDFSATFTRKNFLRVCCTGSSETDKSQNSARNNITKIVVSNNMSNDEQHSRAISNGWIQDESALPLRYRTPNVYPVNIPLMIKSRFLIPFIFSVFNMAYWGSALTYLHSIED</sequence>
<evidence type="ECO:0000259" key="12">
    <source>
        <dbReference type="PROSITE" id="PS51828"/>
    </source>
</evidence>
<feature type="transmembrane region" description="Helical" evidence="10">
    <location>
        <begin position="724"/>
        <end position="746"/>
    </location>
</feature>